<evidence type="ECO:0000256" key="7">
    <source>
        <dbReference type="ARBA" id="ARBA00023224"/>
    </source>
</evidence>
<feature type="signal peptide" evidence="10">
    <location>
        <begin position="1"/>
        <end position="23"/>
    </location>
</feature>
<dbReference type="SUPFAM" id="SSF81321">
    <property type="entry name" value="Family A G protein-coupled receptor-like"/>
    <property type="match status" value="2"/>
</dbReference>
<feature type="domain" description="G-protein coupled receptors family 1 profile" evidence="11">
    <location>
        <begin position="1"/>
        <end position="333"/>
    </location>
</feature>
<dbReference type="GO" id="GO:0004930">
    <property type="term" value="F:G protein-coupled receptor activity"/>
    <property type="evidence" value="ECO:0007669"/>
    <property type="project" value="UniProtKB-KW"/>
</dbReference>
<dbReference type="Proteomes" id="UP000784294">
    <property type="component" value="Unassembled WGS sequence"/>
</dbReference>
<comment type="subcellular location">
    <subcellularLocation>
        <location evidence="1">Membrane</location>
        <topology evidence="1">Multi-pass membrane protein</topology>
    </subcellularLocation>
</comment>
<evidence type="ECO:0000256" key="4">
    <source>
        <dbReference type="ARBA" id="ARBA00023040"/>
    </source>
</evidence>
<organism evidence="12 13">
    <name type="scientific">Protopolystoma xenopodis</name>
    <dbReference type="NCBI Taxonomy" id="117903"/>
    <lineage>
        <taxon>Eukaryota</taxon>
        <taxon>Metazoa</taxon>
        <taxon>Spiralia</taxon>
        <taxon>Lophotrochozoa</taxon>
        <taxon>Platyhelminthes</taxon>
        <taxon>Monogenea</taxon>
        <taxon>Polyopisthocotylea</taxon>
        <taxon>Polystomatidea</taxon>
        <taxon>Polystomatidae</taxon>
        <taxon>Protopolystoma</taxon>
    </lineage>
</organism>
<protein>
    <recommendedName>
        <fullName evidence="11">G-protein coupled receptors family 1 profile domain-containing protein</fullName>
    </recommendedName>
</protein>
<keyword evidence="5 9" id="KW-0472">Membrane</keyword>
<reference evidence="12" key="1">
    <citation type="submission" date="2018-11" db="EMBL/GenBank/DDBJ databases">
        <authorList>
            <consortium name="Pathogen Informatics"/>
        </authorList>
    </citation>
    <scope>NUCLEOTIDE SEQUENCE</scope>
</reference>
<dbReference type="OrthoDB" id="9046662at2759"/>
<evidence type="ECO:0000256" key="8">
    <source>
        <dbReference type="SAM" id="MobiDB-lite"/>
    </source>
</evidence>
<evidence type="ECO:0000256" key="1">
    <source>
        <dbReference type="ARBA" id="ARBA00004141"/>
    </source>
</evidence>
<keyword evidence="7" id="KW-0807">Transducer</keyword>
<name>A0A3S5A6M3_9PLAT</name>
<evidence type="ECO:0000259" key="11">
    <source>
        <dbReference type="PROSITE" id="PS50262"/>
    </source>
</evidence>
<feature type="region of interest" description="Disordered" evidence="8">
    <location>
        <begin position="112"/>
        <end position="166"/>
    </location>
</feature>
<keyword evidence="4" id="KW-0297">G-protein coupled receptor</keyword>
<keyword evidence="6" id="KW-0675">Receptor</keyword>
<dbReference type="InterPro" id="IPR000276">
    <property type="entry name" value="GPCR_Rhodpsn"/>
</dbReference>
<evidence type="ECO:0000256" key="5">
    <source>
        <dbReference type="ARBA" id="ARBA00023136"/>
    </source>
</evidence>
<feature type="transmembrane region" description="Helical" evidence="9">
    <location>
        <begin position="499"/>
        <end position="523"/>
    </location>
</feature>
<feature type="compositionally biased region" description="Basic and acidic residues" evidence="8">
    <location>
        <begin position="138"/>
        <end position="148"/>
    </location>
</feature>
<gene>
    <name evidence="12" type="ORF">PXEA_LOCUS9793</name>
</gene>
<dbReference type="PROSITE" id="PS50262">
    <property type="entry name" value="G_PROTEIN_RECEP_F1_2"/>
    <property type="match status" value="1"/>
</dbReference>
<feature type="compositionally biased region" description="Basic residues" evidence="8">
    <location>
        <begin position="247"/>
        <end position="256"/>
    </location>
</feature>
<feature type="transmembrane region" description="Helical" evidence="9">
    <location>
        <begin position="311"/>
        <end position="334"/>
    </location>
</feature>
<dbReference type="PANTHER" id="PTHR24235:SF12">
    <property type="entry name" value="G-PROTEIN COUPLED RECEPTORS FAMILY 1 PROFILE DOMAIN-CONTAINING PROTEIN"/>
    <property type="match status" value="1"/>
</dbReference>
<evidence type="ECO:0000256" key="9">
    <source>
        <dbReference type="SAM" id="Phobius"/>
    </source>
</evidence>
<keyword evidence="2 9" id="KW-0812">Transmembrane</keyword>
<dbReference type="Gene3D" id="1.20.1070.10">
    <property type="entry name" value="Rhodopsin 7-helix transmembrane proteins"/>
    <property type="match status" value="3"/>
</dbReference>
<dbReference type="EMBL" id="CAAALY010028110">
    <property type="protein sequence ID" value="VEL16353.1"/>
    <property type="molecule type" value="Genomic_DNA"/>
</dbReference>
<dbReference type="PRINTS" id="PR00237">
    <property type="entry name" value="GPCRRHODOPSN"/>
</dbReference>
<dbReference type="AlphaFoldDB" id="A0A3S5A6M3"/>
<dbReference type="Pfam" id="PF00001">
    <property type="entry name" value="7tm_1"/>
    <property type="match status" value="1"/>
</dbReference>
<feature type="compositionally biased region" description="Basic and acidic residues" evidence="8">
    <location>
        <begin position="114"/>
        <end position="128"/>
    </location>
</feature>
<evidence type="ECO:0000256" key="6">
    <source>
        <dbReference type="ARBA" id="ARBA00023170"/>
    </source>
</evidence>
<keyword evidence="13" id="KW-1185">Reference proteome</keyword>
<evidence type="ECO:0000256" key="10">
    <source>
        <dbReference type="SAM" id="SignalP"/>
    </source>
</evidence>
<evidence type="ECO:0000313" key="13">
    <source>
        <dbReference type="Proteomes" id="UP000784294"/>
    </source>
</evidence>
<feature type="chain" id="PRO_5018691186" description="G-protein coupled receptors family 1 profile domain-containing protein" evidence="10">
    <location>
        <begin position="24"/>
        <end position="557"/>
    </location>
</feature>
<keyword evidence="10" id="KW-0732">Signal</keyword>
<dbReference type="InterPro" id="IPR017452">
    <property type="entry name" value="GPCR_Rhodpsn_7TM"/>
</dbReference>
<evidence type="ECO:0000313" key="12">
    <source>
        <dbReference type="EMBL" id="VEL16353.1"/>
    </source>
</evidence>
<dbReference type="PANTHER" id="PTHR24235">
    <property type="entry name" value="NEUROPEPTIDE Y RECEPTOR"/>
    <property type="match status" value="1"/>
</dbReference>
<feature type="transmembrane region" description="Helical" evidence="9">
    <location>
        <begin position="49"/>
        <end position="68"/>
    </location>
</feature>
<dbReference type="GO" id="GO:0016020">
    <property type="term" value="C:membrane"/>
    <property type="evidence" value="ECO:0007669"/>
    <property type="project" value="UniProtKB-SubCell"/>
</dbReference>
<accession>A0A3S5A6M3</accession>
<feature type="region of interest" description="Disordered" evidence="8">
    <location>
        <begin position="243"/>
        <end position="265"/>
    </location>
</feature>
<sequence>MWLCAFLLASPLAVFSTVTSSYAKLTCSEVSDRTAIRAAKLIYSLVNMFLQYILPLTLVSLAYTHICLRIQNRMQILSSTNSGNTAVMTSVAKVPNILTKLAEPWSELASRSEMSVHGETSGHKDLRVNEPSWLSKNTENRGSEEISRNKASHQQSQRTKDVGVKPEVNIGLEGNKELYFNAVNAAELESKVSSSLTMLAEAKCEAVEQDPSRFAYLPLNLAMPGIWAQIKANEPCHNQTSIETQFHSKHRKHNQKPPRSEKESFFEPVPNEIGQLLRVQAQLPTFASLSRRRLRTPAEVTKQRRKWRTSLLLAAIAIIFALSWLPLNIINVFLDIRELRFRPRELLNCSRQLHPGGEISDCRSTLLFSLPRRQSSGRRSVLGSLGRRRLGQTEQSLLKREGQKDDVGQLIRLARHLQIAETDESMDAVLTEGLLHDDVVEEVSTSKIVRASREEGLTAEKNPTESIIDIRLPVSVYHGEFATRSREAKRRMLSGANVLTIQAFCLLFVLVSACVNPLIYGWLNENFRKSFQKLLCCQSPDAGLRERSVAPTNAKGR</sequence>
<evidence type="ECO:0000256" key="3">
    <source>
        <dbReference type="ARBA" id="ARBA00022989"/>
    </source>
</evidence>
<keyword evidence="3 9" id="KW-1133">Transmembrane helix</keyword>
<comment type="caution">
    <text evidence="12">The sequence shown here is derived from an EMBL/GenBank/DDBJ whole genome shotgun (WGS) entry which is preliminary data.</text>
</comment>
<evidence type="ECO:0000256" key="2">
    <source>
        <dbReference type="ARBA" id="ARBA00022692"/>
    </source>
</evidence>
<proteinExistence type="predicted"/>